<keyword evidence="2" id="KW-1185">Reference proteome</keyword>
<dbReference type="RefSeq" id="WP_161557439.1">
    <property type="nucleotide sequence ID" value="NZ_CP030840.1"/>
</dbReference>
<evidence type="ECO:0008006" key="3">
    <source>
        <dbReference type="Google" id="ProtNLM"/>
    </source>
</evidence>
<gene>
    <name evidence="1" type="ORF">ACPOL_4163</name>
</gene>
<dbReference type="EMBL" id="CP030840">
    <property type="protein sequence ID" value="AXC13440.1"/>
    <property type="molecule type" value="Genomic_DNA"/>
</dbReference>
<organism evidence="1 2">
    <name type="scientific">Acidisarcina polymorpha</name>
    <dbReference type="NCBI Taxonomy" id="2211140"/>
    <lineage>
        <taxon>Bacteria</taxon>
        <taxon>Pseudomonadati</taxon>
        <taxon>Acidobacteriota</taxon>
        <taxon>Terriglobia</taxon>
        <taxon>Terriglobales</taxon>
        <taxon>Acidobacteriaceae</taxon>
        <taxon>Acidisarcina</taxon>
    </lineage>
</organism>
<dbReference type="KEGG" id="abas:ACPOL_4163"/>
<dbReference type="Pfam" id="PF04255">
    <property type="entry name" value="DUF433"/>
    <property type="match status" value="1"/>
</dbReference>
<dbReference type="AlphaFoldDB" id="A0A2Z5G334"/>
<dbReference type="InterPro" id="IPR009057">
    <property type="entry name" value="Homeodomain-like_sf"/>
</dbReference>
<evidence type="ECO:0000313" key="2">
    <source>
        <dbReference type="Proteomes" id="UP000253606"/>
    </source>
</evidence>
<proteinExistence type="predicted"/>
<accession>A0A2Z5G334</accession>
<name>A0A2Z5G334_9BACT</name>
<reference evidence="1 2" key="1">
    <citation type="journal article" date="2018" name="Front. Microbiol.">
        <title>Hydrolytic Capabilities as a Key to Environmental Success: Chitinolytic and Cellulolytic Acidobacteria From Acidic Sub-arctic Soils and Boreal Peatlands.</title>
        <authorList>
            <person name="Belova S.E."/>
            <person name="Ravin N.V."/>
            <person name="Pankratov T.A."/>
            <person name="Rakitin A.L."/>
            <person name="Ivanova A.A."/>
            <person name="Beletsky A.V."/>
            <person name="Mardanov A.V."/>
            <person name="Sinninghe Damste J.S."/>
            <person name="Dedysh S.N."/>
        </authorList>
    </citation>
    <scope>NUCLEOTIDE SEQUENCE [LARGE SCALE GENOMIC DNA]</scope>
    <source>
        <strain evidence="1 2">SBC82</strain>
    </source>
</reference>
<dbReference type="Gene3D" id="1.10.10.10">
    <property type="entry name" value="Winged helix-like DNA-binding domain superfamily/Winged helix DNA-binding domain"/>
    <property type="match status" value="1"/>
</dbReference>
<dbReference type="InterPro" id="IPR036388">
    <property type="entry name" value="WH-like_DNA-bd_sf"/>
</dbReference>
<dbReference type="Proteomes" id="UP000253606">
    <property type="component" value="Chromosome"/>
</dbReference>
<evidence type="ECO:0000313" key="1">
    <source>
        <dbReference type="EMBL" id="AXC13440.1"/>
    </source>
</evidence>
<dbReference type="InterPro" id="IPR007367">
    <property type="entry name" value="DUF433"/>
</dbReference>
<dbReference type="SUPFAM" id="SSF46689">
    <property type="entry name" value="Homeodomain-like"/>
    <property type="match status" value="1"/>
</dbReference>
<sequence length="79" mass="8904">MTEIDWSDCPIVETNPEKMGGVPTLRAWRLSADSIVDNHDYGATAQDIHDWFHVPLADVESLFAYAEAARDWADARSVR</sequence>
<protein>
    <recommendedName>
        <fullName evidence="3">DUF433 domain-containing protein</fullName>
    </recommendedName>
</protein>